<dbReference type="GO" id="GO:0004519">
    <property type="term" value="F:endonuclease activity"/>
    <property type="evidence" value="ECO:0007669"/>
    <property type="project" value="UniProtKB-KW"/>
</dbReference>
<keyword evidence="3" id="KW-0255">Endonuclease</keyword>
<dbReference type="RefSeq" id="WP_353932284.1">
    <property type="nucleotide sequence ID" value="NZ_CP150886.1"/>
</dbReference>
<dbReference type="Pfam" id="PF05685">
    <property type="entry name" value="Uma2"/>
    <property type="match status" value="1"/>
</dbReference>
<gene>
    <name evidence="3" type="ORF">WJM97_06780</name>
</gene>
<proteinExistence type="predicted"/>
<protein>
    <submittedName>
        <fullName evidence="3">Uma2 family endonuclease</fullName>
    </submittedName>
</protein>
<dbReference type="InterPro" id="IPR008538">
    <property type="entry name" value="Uma2"/>
</dbReference>
<keyword evidence="3" id="KW-0540">Nuclease</keyword>
<feature type="domain" description="Putative restriction endonuclease" evidence="2">
    <location>
        <begin position="29"/>
        <end position="174"/>
    </location>
</feature>
<evidence type="ECO:0000259" key="2">
    <source>
        <dbReference type="Pfam" id="PF05685"/>
    </source>
</evidence>
<dbReference type="Gene3D" id="3.90.1570.10">
    <property type="entry name" value="tt1808, chain A"/>
    <property type="match status" value="1"/>
</dbReference>
<dbReference type="InterPro" id="IPR011335">
    <property type="entry name" value="Restrct_endonuc-II-like"/>
</dbReference>
<dbReference type="EMBL" id="CP150886">
    <property type="protein sequence ID" value="WZB89383.1"/>
    <property type="molecule type" value="Genomic_DNA"/>
</dbReference>
<dbReference type="InterPro" id="IPR012296">
    <property type="entry name" value="Nuclease_put_TT1808"/>
</dbReference>
<dbReference type="SUPFAM" id="SSF52980">
    <property type="entry name" value="Restriction endonuclease-like"/>
    <property type="match status" value="1"/>
</dbReference>
<evidence type="ECO:0000313" key="3">
    <source>
        <dbReference type="EMBL" id="WZB89383.1"/>
    </source>
</evidence>
<evidence type="ECO:0000256" key="1">
    <source>
        <dbReference type="SAM" id="Coils"/>
    </source>
</evidence>
<organism evidence="3 4">
    <name type="scientific">Okeanomitos corallinicola TIOX110</name>
    <dbReference type="NCBI Taxonomy" id="3133117"/>
    <lineage>
        <taxon>Bacteria</taxon>
        <taxon>Bacillati</taxon>
        <taxon>Cyanobacteriota</taxon>
        <taxon>Cyanophyceae</taxon>
        <taxon>Nostocales</taxon>
        <taxon>Aphanizomenonaceae</taxon>
        <taxon>Okeanomitos</taxon>
    </lineage>
</organism>
<feature type="coiled-coil region" evidence="1">
    <location>
        <begin position="204"/>
        <end position="234"/>
    </location>
</feature>
<dbReference type="PANTHER" id="PTHR33352:SF3">
    <property type="entry name" value="SLR1612 PROTEIN"/>
    <property type="match status" value="1"/>
</dbReference>
<accession>A0ABZ2V146</accession>
<sequence length="261" mass="30086">MSEIIIAEPSVKLPPTQVELPCDDGIPMETQRHKFQMDMLIDTLWPWLEARSDGYVSGNMFVYFSLAQLKNQDFRGPDFFAVLGVPKKERLSWVVWEEGKPPDVVIELLSETTASEDKNEKKLIYQNLLRVPEYFWFDPFNPEDWAGFYLNRGVYEPIQLNSKNQLISQSLGLALVRWQGSYRGVETTWLRWITLEGELLPTGQEIADLERQKAEQEKQRAEQAESQLRQVAINLLATGMSLEQVVNLTGLATFEVEKLMN</sequence>
<dbReference type="Proteomes" id="UP001483337">
    <property type="component" value="Chromosome"/>
</dbReference>
<dbReference type="CDD" id="cd06260">
    <property type="entry name" value="DUF820-like"/>
    <property type="match status" value="1"/>
</dbReference>
<evidence type="ECO:0000313" key="4">
    <source>
        <dbReference type="Proteomes" id="UP001483337"/>
    </source>
</evidence>
<reference evidence="3 4" key="1">
    <citation type="submission" date="2024-04" db="EMBL/GenBank/DDBJ databases">
        <title>Okeanomitos corallinicola gen. &amp; sp. nov. (Nostocales, Cyanobacteria), a new toxic marine heterocyst-forming cyanobacterium from a coral reef.</title>
        <authorList>
            <person name="Li H."/>
            <person name="Li R."/>
            <person name="Kang J."/>
            <person name="Hii K.S."/>
            <person name="Mohamed H.F."/>
            <person name="Xu X."/>
            <person name="Luo Z."/>
        </authorList>
    </citation>
    <scope>NUCLEOTIDE SEQUENCE [LARGE SCALE GENOMIC DNA]</scope>
    <source>
        <strain evidence="3 4">TIOX110</strain>
    </source>
</reference>
<name>A0ABZ2V146_9CYAN</name>
<keyword evidence="1" id="KW-0175">Coiled coil</keyword>
<keyword evidence="4" id="KW-1185">Reference proteome</keyword>
<keyword evidence="3" id="KW-0378">Hydrolase</keyword>
<dbReference type="PANTHER" id="PTHR33352">
    <property type="entry name" value="SLR1095 PROTEIN"/>
    <property type="match status" value="1"/>
</dbReference>